<organism evidence="2 3">
    <name type="scientific">Aerophobetes bacterium</name>
    <dbReference type="NCBI Taxonomy" id="2030807"/>
    <lineage>
        <taxon>Bacteria</taxon>
        <taxon>Candidatus Aerophobota</taxon>
    </lineage>
</organism>
<evidence type="ECO:0000313" key="3">
    <source>
        <dbReference type="Proteomes" id="UP000217838"/>
    </source>
</evidence>
<dbReference type="EMBL" id="NVUU01000011">
    <property type="protein sequence ID" value="PCI95674.1"/>
    <property type="molecule type" value="Genomic_DNA"/>
</dbReference>
<gene>
    <name evidence="2" type="ORF">COB11_01420</name>
</gene>
<protein>
    <submittedName>
        <fullName evidence="2">Uncharacterized protein</fullName>
    </submittedName>
</protein>
<dbReference type="Proteomes" id="UP000217838">
    <property type="component" value="Unassembled WGS sequence"/>
</dbReference>
<proteinExistence type="predicted"/>
<keyword evidence="1" id="KW-0812">Transmembrane</keyword>
<reference evidence="3" key="1">
    <citation type="submission" date="2017-08" db="EMBL/GenBank/DDBJ databases">
        <title>A dynamic microbial community with high functional redundancy inhabits the cold, oxic subseafloor aquifer.</title>
        <authorList>
            <person name="Tully B.J."/>
            <person name="Wheat C.G."/>
            <person name="Glazer B.T."/>
            <person name="Huber J.A."/>
        </authorList>
    </citation>
    <scope>NUCLEOTIDE SEQUENCE [LARGE SCALE GENOMIC DNA]</scope>
</reference>
<keyword evidence="1" id="KW-0472">Membrane</keyword>
<keyword evidence="1" id="KW-1133">Transmembrane helix</keyword>
<accession>A0A2A4YLS6</accession>
<evidence type="ECO:0000256" key="1">
    <source>
        <dbReference type="SAM" id="Phobius"/>
    </source>
</evidence>
<comment type="caution">
    <text evidence="2">The sequence shown here is derived from an EMBL/GenBank/DDBJ whole genome shotgun (WGS) entry which is preliminary data.</text>
</comment>
<evidence type="ECO:0000313" key="2">
    <source>
        <dbReference type="EMBL" id="PCI95674.1"/>
    </source>
</evidence>
<sequence>MSIQCVDESIPFMTHEGSENVPIQELDRNHGGASKVQKYMEHITNMDNESFIQIIKNVARSYITFATVSLQHVTNMEGFLVYTILITYATIATFITVACMTAALFALKVTKFYQNHKAMQTPPAQLTDAARV</sequence>
<name>A0A2A4YLS6_UNCAE</name>
<feature type="transmembrane region" description="Helical" evidence="1">
    <location>
        <begin position="79"/>
        <end position="107"/>
    </location>
</feature>
<dbReference type="AlphaFoldDB" id="A0A2A4YLS6"/>